<dbReference type="SUPFAM" id="SSF57903">
    <property type="entry name" value="FYVE/PHD zinc finger"/>
    <property type="match status" value="1"/>
</dbReference>
<organism evidence="2 3">
    <name type="scientific">Periplaneta americana</name>
    <name type="common">American cockroach</name>
    <name type="synonym">Blatta americana</name>
    <dbReference type="NCBI Taxonomy" id="6978"/>
    <lineage>
        <taxon>Eukaryota</taxon>
        <taxon>Metazoa</taxon>
        <taxon>Ecdysozoa</taxon>
        <taxon>Arthropoda</taxon>
        <taxon>Hexapoda</taxon>
        <taxon>Insecta</taxon>
        <taxon>Pterygota</taxon>
        <taxon>Neoptera</taxon>
        <taxon>Polyneoptera</taxon>
        <taxon>Dictyoptera</taxon>
        <taxon>Blattodea</taxon>
        <taxon>Blattoidea</taxon>
        <taxon>Blattidae</taxon>
        <taxon>Blattinae</taxon>
        <taxon>Periplaneta</taxon>
    </lineage>
</organism>
<feature type="compositionally biased region" description="Low complexity" evidence="1">
    <location>
        <begin position="97"/>
        <end position="112"/>
    </location>
</feature>
<feature type="compositionally biased region" description="Low complexity" evidence="1">
    <location>
        <begin position="254"/>
        <end position="265"/>
    </location>
</feature>
<protein>
    <submittedName>
        <fullName evidence="2">Uncharacterized protein</fullName>
    </submittedName>
</protein>
<feature type="compositionally biased region" description="Low complexity" evidence="1">
    <location>
        <begin position="129"/>
        <end position="174"/>
    </location>
</feature>
<feature type="region of interest" description="Disordered" evidence="1">
    <location>
        <begin position="93"/>
        <end position="209"/>
    </location>
</feature>
<feature type="compositionally biased region" description="Basic residues" evidence="1">
    <location>
        <begin position="192"/>
        <end position="203"/>
    </location>
</feature>
<gene>
    <name evidence="2" type="ORF">ANN_26874</name>
</gene>
<evidence type="ECO:0000313" key="3">
    <source>
        <dbReference type="Proteomes" id="UP001148838"/>
    </source>
</evidence>
<feature type="compositionally biased region" description="Polar residues" evidence="1">
    <location>
        <begin position="175"/>
        <end position="185"/>
    </location>
</feature>
<proteinExistence type="predicted"/>
<feature type="region of interest" description="Disordered" evidence="1">
    <location>
        <begin position="224"/>
        <end position="266"/>
    </location>
</feature>
<reference evidence="2 3" key="1">
    <citation type="journal article" date="2022" name="Allergy">
        <title>Genome assembly and annotation of Periplaneta americana reveal a comprehensive cockroach allergen profile.</title>
        <authorList>
            <person name="Wang L."/>
            <person name="Xiong Q."/>
            <person name="Saelim N."/>
            <person name="Wang L."/>
            <person name="Nong W."/>
            <person name="Wan A.T."/>
            <person name="Shi M."/>
            <person name="Liu X."/>
            <person name="Cao Q."/>
            <person name="Hui J.H.L."/>
            <person name="Sookrung N."/>
            <person name="Leung T.F."/>
            <person name="Tungtrongchitr A."/>
            <person name="Tsui S.K.W."/>
        </authorList>
    </citation>
    <scope>NUCLEOTIDE SEQUENCE [LARGE SCALE GENOMIC DNA]</scope>
    <source>
        <strain evidence="2">PWHHKU_190912</strain>
    </source>
</reference>
<comment type="caution">
    <text evidence="2">The sequence shown here is derived from an EMBL/GenBank/DDBJ whole genome shotgun (WGS) entry which is preliminary data.</text>
</comment>
<keyword evidence="3" id="KW-1185">Reference proteome</keyword>
<dbReference type="Proteomes" id="UP001148838">
    <property type="component" value="Unassembled WGS sequence"/>
</dbReference>
<feature type="compositionally biased region" description="Basic residues" evidence="1">
    <location>
        <begin position="235"/>
        <end position="250"/>
    </location>
</feature>
<name>A0ABQ8RWR1_PERAM</name>
<evidence type="ECO:0000256" key="1">
    <source>
        <dbReference type="SAM" id="MobiDB-lite"/>
    </source>
</evidence>
<sequence>MYTRTNGHPVTVYEAAELLKRAYVKVQTGQIAINGFLATGIYPLNKSIFTEADYIVAQAEAPKMCNTVSSTAPLLPTNTVVAANTCATSISPATSVSAADPSTSTAGPSTSPVGPLNLVAGPSTSTARPSTLAAGPSTPAAGPSTLAAGPSTSAAGPSSSAAGQSTSPAAPTSSVNKRYSISSHDISPVPNTKKKGNRQRKAQGAKVITSSPYKAEISEFLRKKQQTAKTEISKRKLNYKPPMKRSRKKKESSSSDSEPSVEISSGESDLYIPTVRLNPDDDDCSCLFCDGRFSEDSRGELWVQCLVCYKWAHCECADSETDAYLCEFCK</sequence>
<dbReference type="EMBL" id="JAJSOF020000040">
    <property type="protein sequence ID" value="KAJ4426065.1"/>
    <property type="molecule type" value="Genomic_DNA"/>
</dbReference>
<evidence type="ECO:0000313" key="2">
    <source>
        <dbReference type="EMBL" id="KAJ4426065.1"/>
    </source>
</evidence>
<accession>A0ABQ8RWR1</accession>
<dbReference type="InterPro" id="IPR011011">
    <property type="entry name" value="Znf_FYVE_PHD"/>
</dbReference>